<evidence type="ECO:0000313" key="3">
    <source>
        <dbReference type="Proteomes" id="UP001140502"/>
    </source>
</evidence>
<name>A0A9W8TA97_9HYPO</name>
<dbReference type="Proteomes" id="UP001140502">
    <property type="component" value="Unassembled WGS sequence"/>
</dbReference>
<proteinExistence type="predicted"/>
<evidence type="ECO:0000313" key="2">
    <source>
        <dbReference type="EMBL" id="KAJ4307884.1"/>
    </source>
</evidence>
<accession>A0A9W8TA97</accession>
<feature type="region of interest" description="Disordered" evidence="1">
    <location>
        <begin position="22"/>
        <end position="100"/>
    </location>
</feature>
<feature type="compositionally biased region" description="Basic and acidic residues" evidence="1">
    <location>
        <begin position="53"/>
        <end position="82"/>
    </location>
</feature>
<dbReference type="OrthoDB" id="5106688at2759"/>
<reference evidence="2" key="1">
    <citation type="submission" date="2022-10" db="EMBL/GenBank/DDBJ databases">
        <title>Tapping the CABI collections for fungal endophytes: first genome assemblies for Collariella, Neodidymelliopsis, Ascochyta clinopodiicola, Didymella pomorum, Didymosphaeria variabile, Neocosmospora piperis and Neocucurbitaria cava.</title>
        <authorList>
            <person name="Hill R."/>
        </authorList>
    </citation>
    <scope>NUCLEOTIDE SEQUENCE</scope>
    <source>
        <strain evidence="2">IMI 366586</strain>
    </source>
</reference>
<protein>
    <submittedName>
        <fullName evidence="2">Uncharacterized protein</fullName>
    </submittedName>
</protein>
<feature type="region of interest" description="Disordered" evidence="1">
    <location>
        <begin position="135"/>
        <end position="157"/>
    </location>
</feature>
<feature type="compositionally biased region" description="Polar residues" evidence="1">
    <location>
        <begin position="29"/>
        <end position="41"/>
    </location>
</feature>
<gene>
    <name evidence="2" type="ORF">N0V84_012434</name>
</gene>
<comment type="caution">
    <text evidence="2">The sequence shown here is derived from an EMBL/GenBank/DDBJ whole genome shotgun (WGS) entry which is preliminary data.</text>
</comment>
<organism evidence="2 3">
    <name type="scientific">Fusarium piperis</name>
    <dbReference type="NCBI Taxonomy" id="1435070"/>
    <lineage>
        <taxon>Eukaryota</taxon>
        <taxon>Fungi</taxon>
        <taxon>Dikarya</taxon>
        <taxon>Ascomycota</taxon>
        <taxon>Pezizomycotina</taxon>
        <taxon>Sordariomycetes</taxon>
        <taxon>Hypocreomycetidae</taxon>
        <taxon>Hypocreales</taxon>
        <taxon>Nectriaceae</taxon>
        <taxon>Fusarium</taxon>
        <taxon>Fusarium solani species complex</taxon>
    </lineage>
</organism>
<evidence type="ECO:0000256" key="1">
    <source>
        <dbReference type="SAM" id="MobiDB-lite"/>
    </source>
</evidence>
<dbReference type="AlphaFoldDB" id="A0A9W8TA97"/>
<keyword evidence="3" id="KW-1185">Reference proteome</keyword>
<sequence length="193" mass="22344">MFSGRSEETAYRWTPEGILKVKLPDETPSPLSAASTLCTTPEETEDRNCYAVKRREQTRPTEESLLREMELQARRELGRPRTEYQPPRVEELDETLPDGDTIVVSQPTLDDPTQLDHLSDAEFQRLLPRLRPHLEKLNLRPQPDADTEDPGRERKPRYVLEKIRATEEYDLPAFKLGQHLKDTPITISMLQLL</sequence>
<dbReference type="EMBL" id="JAPEUR010000611">
    <property type="protein sequence ID" value="KAJ4307884.1"/>
    <property type="molecule type" value="Genomic_DNA"/>
</dbReference>